<reference evidence="2 3" key="1">
    <citation type="journal article" date="2018" name="Elife">
        <title>Firefly genomes illuminate parallel origins of bioluminescence in beetles.</title>
        <authorList>
            <person name="Fallon T.R."/>
            <person name="Lower S.E."/>
            <person name="Chang C.H."/>
            <person name="Bessho-Uehara M."/>
            <person name="Martin G.J."/>
            <person name="Bewick A.J."/>
            <person name="Behringer M."/>
            <person name="Debat H.J."/>
            <person name="Wong I."/>
            <person name="Day J.C."/>
            <person name="Suvorov A."/>
            <person name="Silva C.J."/>
            <person name="Stanger-Hall K.F."/>
            <person name="Hall D.W."/>
            <person name="Schmitz R.J."/>
            <person name="Nelson D.R."/>
            <person name="Lewis S.M."/>
            <person name="Shigenobu S."/>
            <person name="Bybee S.M."/>
            <person name="Larracuente A.M."/>
            <person name="Oba Y."/>
            <person name="Weng J.K."/>
        </authorList>
    </citation>
    <scope>NUCLEOTIDE SEQUENCE [LARGE SCALE GENOMIC DNA]</scope>
    <source>
        <strain evidence="2">1611_PpyrPB1</strain>
        <tissue evidence="2">Whole body</tissue>
    </source>
</reference>
<dbReference type="EMBL" id="VVIM01000001">
    <property type="protein sequence ID" value="KAB0805547.1"/>
    <property type="molecule type" value="Genomic_DNA"/>
</dbReference>
<name>A0A5N4B7G6_PHOPY</name>
<evidence type="ECO:0000256" key="1">
    <source>
        <dbReference type="SAM" id="MobiDB-lite"/>
    </source>
</evidence>
<keyword evidence="3" id="KW-1185">Reference proteome</keyword>
<evidence type="ECO:0000313" key="2">
    <source>
        <dbReference type="EMBL" id="KAB0805547.1"/>
    </source>
</evidence>
<feature type="compositionally biased region" description="Basic and acidic residues" evidence="1">
    <location>
        <begin position="93"/>
        <end position="106"/>
    </location>
</feature>
<protein>
    <submittedName>
        <fullName evidence="2">Uncharacterized protein</fullName>
    </submittedName>
</protein>
<dbReference type="InParanoid" id="A0A5N4B7G6"/>
<dbReference type="AlphaFoldDB" id="A0A5N4B7G6"/>
<gene>
    <name evidence="2" type="ORF">PPYR_02517</name>
</gene>
<dbReference type="Proteomes" id="UP000327044">
    <property type="component" value="Unassembled WGS sequence"/>
</dbReference>
<comment type="caution">
    <text evidence="2">The sequence shown here is derived from an EMBL/GenBank/DDBJ whole genome shotgun (WGS) entry which is preliminary data.</text>
</comment>
<evidence type="ECO:0000313" key="3">
    <source>
        <dbReference type="Proteomes" id="UP000327044"/>
    </source>
</evidence>
<proteinExistence type="predicted"/>
<accession>A0A5N4B7G6</accession>
<feature type="region of interest" description="Disordered" evidence="1">
    <location>
        <begin position="89"/>
        <end position="129"/>
    </location>
</feature>
<sequence>MNESLRTENKKQMKWNIKRSKPGFMVPGPPTLFGPVAQTTVVSCTAKPIPLHYPRASDITLAHHIKWKHPKSILSEPTAKVTLSIYTLGKGPTSRDNRIREERESEGGGGGGSSRKGNASAAQSFSKWI</sequence>
<feature type="compositionally biased region" description="Polar residues" evidence="1">
    <location>
        <begin position="116"/>
        <end position="129"/>
    </location>
</feature>
<organism evidence="2 3">
    <name type="scientific">Photinus pyralis</name>
    <name type="common">Common eastern firefly</name>
    <name type="synonym">Lampyris pyralis</name>
    <dbReference type="NCBI Taxonomy" id="7054"/>
    <lineage>
        <taxon>Eukaryota</taxon>
        <taxon>Metazoa</taxon>
        <taxon>Ecdysozoa</taxon>
        <taxon>Arthropoda</taxon>
        <taxon>Hexapoda</taxon>
        <taxon>Insecta</taxon>
        <taxon>Pterygota</taxon>
        <taxon>Neoptera</taxon>
        <taxon>Endopterygota</taxon>
        <taxon>Coleoptera</taxon>
        <taxon>Polyphaga</taxon>
        <taxon>Elateriformia</taxon>
        <taxon>Elateroidea</taxon>
        <taxon>Lampyridae</taxon>
        <taxon>Lampyrinae</taxon>
        <taxon>Photinus</taxon>
    </lineage>
</organism>